<evidence type="ECO:0000313" key="1">
    <source>
        <dbReference type="EMBL" id="TQE06721.1"/>
    </source>
</evidence>
<keyword evidence="2" id="KW-1185">Reference proteome</keyword>
<dbReference type="STRING" id="106549.A0A540N6N9"/>
<dbReference type="EMBL" id="VIEB01000099">
    <property type="protein sequence ID" value="TQE06721.1"/>
    <property type="molecule type" value="Genomic_DNA"/>
</dbReference>
<accession>A0A540N6N9</accession>
<reference evidence="1 2" key="1">
    <citation type="journal article" date="2019" name="G3 (Bethesda)">
        <title>Sequencing of a Wild Apple (Malus baccata) Genome Unravels the Differences Between Cultivated and Wild Apple Species Regarding Disease Resistance and Cold Tolerance.</title>
        <authorList>
            <person name="Chen X."/>
        </authorList>
    </citation>
    <scope>NUCLEOTIDE SEQUENCE [LARGE SCALE GENOMIC DNA]</scope>
    <source>
        <strain evidence="2">cv. Shandingzi</strain>
        <tissue evidence="1">Leaves</tissue>
    </source>
</reference>
<comment type="caution">
    <text evidence="1">The sequence shown here is derived from an EMBL/GenBank/DDBJ whole genome shotgun (WGS) entry which is preliminary data.</text>
</comment>
<dbReference type="Proteomes" id="UP000315295">
    <property type="component" value="Unassembled WGS sequence"/>
</dbReference>
<protein>
    <submittedName>
        <fullName evidence="1">Uncharacterized protein</fullName>
    </submittedName>
</protein>
<organism evidence="1 2">
    <name type="scientific">Malus baccata</name>
    <name type="common">Siberian crab apple</name>
    <name type="synonym">Pyrus baccata</name>
    <dbReference type="NCBI Taxonomy" id="106549"/>
    <lineage>
        <taxon>Eukaryota</taxon>
        <taxon>Viridiplantae</taxon>
        <taxon>Streptophyta</taxon>
        <taxon>Embryophyta</taxon>
        <taxon>Tracheophyta</taxon>
        <taxon>Spermatophyta</taxon>
        <taxon>Magnoliopsida</taxon>
        <taxon>eudicotyledons</taxon>
        <taxon>Gunneridae</taxon>
        <taxon>Pentapetalae</taxon>
        <taxon>rosids</taxon>
        <taxon>fabids</taxon>
        <taxon>Rosales</taxon>
        <taxon>Rosaceae</taxon>
        <taxon>Amygdaloideae</taxon>
        <taxon>Maleae</taxon>
        <taxon>Malus</taxon>
    </lineage>
</organism>
<evidence type="ECO:0000313" key="2">
    <source>
        <dbReference type="Proteomes" id="UP000315295"/>
    </source>
</evidence>
<dbReference type="AlphaFoldDB" id="A0A540N6N9"/>
<proteinExistence type="predicted"/>
<sequence>MVVRRRTGLNDGGESSTVEKKVESRGFDLGGDYLFGLPIGFVADSIGATLGAGAAFLLERTAATDDQIEVIEMIELLETKGSKTF</sequence>
<gene>
    <name evidence="1" type="ORF">C1H46_007670</name>
</gene>
<name>A0A540N6N9_MALBA</name>